<dbReference type="InterPro" id="IPR012337">
    <property type="entry name" value="RNaseH-like_sf"/>
</dbReference>
<dbReference type="EMBL" id="AM426937">
    <property type="protein sequence ID" value="CAN75684.1"/>
    <property type="molecule type" value="Genomic_DNA"/>
</dbReference>
<dbReference type="Pfam" id="PF00665">
    <property type="entry name" value="rve"/>
    <property type="match status" value="1"/>
</dbReference>
<dbReference type="InterPro" id="IPR050951">
    <property type="entry name" value="Retrovirus_Pol_polyprotein"/>
</dbReference>
<dbReference type="Gene3D" id="3.30.70.270">
    <property type="match status" value="1"/>
</dbReference>
<protein>
    <recommendedName>
        <fullName evidence="2">Integrase catalytic domain-containing protein</fullName>
    </recommendedName>
</protein>
<dbReference type="Gene3D" id="3.10.10.10">
    <property type="entry name" value="HIV Type 1 Reverse Transcriptase, subunit A, domain 1"/>
    <property type="match status" value="1"/>
</dbReference>
<dbReference type="InterPro" id="IPR001584">
    <property type="entry name" value="Integrase_cat-core"/>
</dbReference>
<dbReference type="SUPFAM" id="SSF53098">
    <property type="entry name" value="Ribonuclease H-like"/>
    <property type="match status" value="1"/>
</dbReference>
<dbReference type="PANTHER" id="PTHR37984:SF5">
    <property type="entry name" value="PROTEIN NYNRIN-LIKE"/>
    <property type="match status" value="1"/>
</dbReference>
<dbReference type="InterPro" id="IPR036397">
    <property type="entry name" value="RNaseH_sf"/>
</dbReference>
<dbReference type="Gene3D" id="3.30.420.10">
    <property type="entry name" value="Ribonuclease H-like superfamily/Ribonuclease H"/>
    <property type="match status" value="1"/>
</dbReference>
<dbReference type="CDD" id="cd01647">
    <property type="entry name" value="RT_LTR"/>
    <property type="match status" value="1"/>
</dbReference>
<dbReference type="PANTHER" id="PTHR37984">
    <property type="entry name" value="PROTEIN CBG26694"/>
    <property type="match status" value="1"/>
</dbReference>
<dbReference type="InterPro" id="IPR000477">
    <property type="entry name" value="RT_dom"/>
</dbReference>
<feature type="compositionally biased region" description="Basic and acidic residues" evidence="1">
    <location>
        <begin position="220"/>
        <end position="230"/>
    </location>
</feature>
<dbReference type="GO" id="GO:0015074">
    <property type="term" value="P:DNA integration"/>
    <property type="evidence" value="ECO:0007669"/>
    <property type="project" value="InterPro"/>
</dbReference>
<dbReference type="PROSITE" id="PS50994">
    <property type="entry name" value="INTEGRASE"/>
    <property type="match status" value="1"/>
</dbReference>
<feature type="region of interest" description="Disordered" evidence="1">
    <location>
        <begin position="677"/>
        <end position="701"/>
    </location>
</feature>
<reference evidence="3" key="1">
    <citation type="journal article" date="2007" name="PLoS ONE">
        <title>The first genome sequence of an elite grapevine cultivar (Pinot noir Vitis vinifera L.): coping with a highly heterozygous genome.</title>
        <authorList>
            <person name="Velasco R."/>
            <person name="Zharkikh A."/>
            <person name="Troggio M."/>
            <person name="Cartwright D.A."/>
            <person name="Cestaro A."/>
            <person name="Pruss D."/>
            <person name="Pindo M."/>
            <person name="FitzGerald L.M."/>
            <person name="Vezzulli S."/>
            <person name="Reid J."/>
            <person name="Malacarne G."/>
            <person name="Iliev D."/>
            <person name="Coppola G."/>
            <person name="Wardell B."/>
            <person name="Micheletti D."/>
            <person name="Macalma T."/>
            <person name="Facci M."/>
            <person name="Mitchell J.T."/>
            <person name="Perazzolli M."/>
            <person name="Eldredge G."/>
            <person name="Gatto P."/>
            <person name="Oyzerski R."/>
            <person name="Moretto M."/>
            <person name="Gutin N."/>
            <person name="Stefanini M."/>
            <person name="Chen Y."/>
            <person name="Segala C."/>
            <person name="Davenport C."/>
            <person name="Dematte L."/>
            <person name="Mraz A."/>
            <person name="Battilana J."/>
            <person name="Stormo K."/>
            <person name="Costa F."/>
            <person name="Tao Q."/>
            <person name="Si-Ammour A."/>
            <person name="Harkins T."/>
            <person name="Lackey A."/>
            <person name="Perbost C."/>
            <person name="Taillon B."/>
            <person name="Stella A."/>
            <person name="Solovyev V."/>
            <person name="Fawcett J.A."/>
            <person name="Sterck L."/>
            <person name="Vandepoele K."/>
            <person name="Grando S.M."/>
            <person name="Toppo S."/>
            <person name="Moser C."/>
            <person name="Lanchbury J."/>
            <person name="Bogden R."/>
            <person name="Skolnick M."/>
            <person name="Sgaramella V."/>
            <person name="Bhatnagar S.K."/>
            <person name="Fontana P."/>
            <person name="Gutin A."/>
            <person name="Van de Peer Y."/>
            <person name="Salamini F."/>
            <person name="Viola R."/>
        </authorList>
    </citation>
    <scope>NUCLEOTIDE SEQUENCE</scope>
</reference>
<accession>A5AHJ4</accession>
<sequence>MEIPHEDQSSHYDHEKDKFAYLSMRDRIELGKRQVQQSQWGSKYALNEDMSMKAKLASMVRRIEEFELRNVHTEAQPQAMPTSFEYINHPNLTTQPQPQPSMSTSSLEQAILKISKVMEDFVGEQQKINSHLNEKIDNLESSINVRMEGVYNDLSLRIEKVQDSIEKLTNLDIARGKRKLPPQPHHNLQGTNAKRSRKVLKIDTLVGDCYDNSMDQPSIENHKVQDDKGLPEPFKASTSLRKRRETNSLEPNGKDANFVWDPGGIQHEVGMMLTKIEVMESIGSNGARFGVEMKKLWPFEDDCAKLNGNVAAAPHFATVGHVFGALSGAQIMWFNLLNSKSTSHEIPLPSSLFSIQTLRTMFISVGGRDEEVLKLLQVGVIYPISNSPWVSPTQVVPKKSGITVVQNDKGEEVATCLTSGWKVCIDYRKLNSMTRNDHFPLPFIDQVLERVSGHPFYCFLDGYSGYFQIEIDVEDQEKTTFTCPFGTYAYRRMPFGLCNAPATFQLCMLSIFNDMVECIMEVFMDDITIYGSTFEECLVNLEAVLNRCIENDLVLNWEKCHFMVHQGIILSHIISKKGIEVDKAKVELIFKLSSPTTVKRVCGGHSAFQNTAMKVLQLGFSWPSLFKDAHTIRKSCDRCQRLRKLTRRNQMPMNPILIVDLFDVWAIDFMGPFPMSFDKPSKGEKQRKPKRSKEKQGGKQRTAAAVFFGTFGALSELHFLHAIYHFKAQEVKNSTLQTVYDLELKRGRYGLRKTTAPGVRMVCEWCAKFAHPLSCANGVRMVCETRTPPSDYVSKWVEAILCKHNDHRVVLKFLKENIFSRFGVPKAIISDGGTHFCNKPFETLLAKYGVKHKVATPYHSQTSGQVELANREIKSILMKVVNTSKRDWSVKLHDSLWAYKTAYKTILGMSPYRLVYGKACHLPAEVEYKAWWAIKKVNMDLNRAEMKRCLDLNEMEELRNDAYINSKIAKQRMKRWHDQLISNKEFQKR</sequence>
<dbReference type="AlphaFoldDB" id="A5AHJ4"/>
<name>A5AHJ4_VITVI</name>
<dbReference type="SUPFAM" id="SSF56672">
    <property type="entry name" value="DNA/RNA polymerases"/>
    <property type="match status" value="1"/>
</dbReference>
<organism evidence="3">
    <name type="scientific">Vitis vinifera</name>
    <name type="common">Grape</name>
    <dbReference type="NCBI Taxonomy" id="29760"/>
    <lineage>
        <taxon>Eukaryota</taxon>
        <taxon>Viridiplantae</taxon>
        <taxon>Streptophyta</taxon>
        <taxon>Embryophyta</taxon>
        <taxon>Tracheophyta</taxon>
        <taxon>Spermatophyta</taxon>
        <taxon>Magnoliopsida</taxon>
        <taxon>eudicotyledons</taxon>
        <taxon>Gunneridae</taxon>
        <taxon>Pentapetalae</taxon>
        <taxon>rosids</taxon>
        <taxon>Vitales</taxon>
        <taxon>Vitaceae</taxon>
        <taxon>Viteae</taxon>
        <taxon>Vitis</taxon>
    </lineage>
</organism>
<proteinExistence type="predicted"/>
<evidence type="ECO:0000313" key="3">
    <source>
        <dbReference type="EMBL" id="CAN75684.1"/>
    </source>
</evidence>
<feature type="region of interest" description="Disordered" evidence="1">
    <location>
        <begin position="216"/>
        <end position="255"/>
    </location>
</feature>
<feature type="domain" description="Integrase catalytic" evidence="2">
    <location>
        <begin position="753"/>
        <end position="919"/>
    </location>
</feature>
<evidence type="ECO:0000256" key="1">
    <source>
        <dbReference type="SAM" id="MobiDB-lite"/>
    </source>
</evidence>
<dbReference type="InterPro" id="IPR043128">
    <property type="entry name" value="Rev_trsase/Diguanyl_cyclase"/>
</dbReference>
<dbReference type="Pfam" id="PF00078">
    <property type="entry name" value="RVT_1"/>
    <property type="match status" value="1"/>
</dbReference>
<dbReference type="InterPro" id="IPR043502">
    <property type="entry name" value="DNA/RNA_pol_sf"/>
</dbReference>
<gene>
    <name evidence="3" type="ORF">VITISV_035850</name>
</gene>
<dbReference type="GO" id="GO:0003676">
    <property type="term" value="F:nucleic acid binding"/>
    <property type="evidence" value="ECO:0007669"/>
    <property type="project" value="InterPro"/>
</dbReference>
<evidence type="ECO:0000259" key="2">
    <source>
        <dbReference type="PROSITE" id="PS50994"/>
    </source>
</evidence>